<comment type="caution">
    <text evidence="4">The sequence shown here is derived from an EMBL/GenBank/DDBJ whole genome shotgun (WGS) entry which is preliminary data.</text>
</comment>
<reference evidence="4" key="1">
    <citation type="submission" date="2020-10" db="EMBL/GenBank/DDBJ databases">
        <title>Sequencing the genomes of 1000 actinobacteria strains.</title>
        <authorList>
            <person name="Klenk H.-P."/>
        </authorList>
    </citation>
    <scope>NUCLEOTIDE SEQUENCE</scope>
    <source>
        <strain evidence="4">DSM 45354</strain>
    </source>
</reference>
<organism evidence="4 5">
    <name type="scientific">Actinopolymorpha pittospori</name>
    <dbReference type="NCBI Taxonomy" id="648752"/>
    <lineage>
        <taxon>Bacteria</taxon>
        <taxon>Bacillati</taxon>
        <taxon>Actinomycetota</taxon>
        <taxon>Actinomycetes</taxon>
        <taxon>Propionibacteriales</taxon>
        <taxon>Actinopolymorphaceae</taxon>
        <taxon>Actinopolymorpha</taxon>
    </lineage>
</organism>
<evidence type="ECO:0000256" key="3">
    <source>
        <dbReference type="SAM" id="Phobius"/>
    </source>
</evidence>
<keyword evidence="3" id="KW-0812">Transmembrane</keyword>
<protein>
    <recommendedName>
        <fullName evidence="6">Zinc-finger</fullName>
    </recommendedName>
</protein>
<evidence type="ECO:0000256" key="2">
    <source>
        <dbReference type="ARBA" id="ARBA00023163"/>
    </source>
</evidence>
<keyword evidence="1" id="KW-0805">Transcription regulation</keyword>
<accession>A0A927MXP6</accession>
<dbReference type="EMBL" id="JADBEM010000001">
    <property type="protein sequence ID" value="MBE1606643.1"/>
    <property type="molecule type" value="Genomic_DNA"/>
</dbReference>
<keyword evidence="3" id="KW-1133">Transmembrane helix</keyword>
<keyword evidence="2" id="KW-0804">Transcription</keyword>
<evidence type="ECO:0000313" key="5">
    <source>
        <dbReference type="Proteomes" id="UP000638648"/>
    </source>
</evidence>
<proteinExistence type="predicted"/>
<dbReference type="Gene3D" id="1.10.10.1320">
    <property type="entry name" value="Anti-sigma factor, zinc-finger domain"/>
    <property type="match status" value="1"/>
</dbReference>
<evidence type="ECO:0008006" key="6">
    <source>
        <dbReference type="Google" id="ProtNLM"/>
    </source>
</evidence>
<dbReference type="AlphaFoldDB" id="A0A927MXP6"/>
<keyword evidence="3" id="KW-0472">Membrane</keyword>
<gene>
    <name evidence="4" type="ORF">HEB94_003491</name>
</gene>
<dbReference type="Proteomes" id="UP000638648">
    <property type="component" value="Unassembled WGS sequence"/>
</dbReference>
<dbReference type="RefSeq" id="WP_192750732.1">
    <property type="nucleotide sequence ID" value="NZ_BAABJL010000109.1"/>
</dbReference>
<sequence>MSTGQPFSFGSDPAPTCPYAVHLAILALGSRDDGAGVDLEDHLRECPSCRAELARLRELPRLLAVTREVGAAPTRQHEVPAPHLLDRLFDAIDVERRQRRRRRIGLSAAAAVVAGAAAAGVAVAAWPATPPPPPSLAGSSNLGVAAEATVAARPWGSQIEMTLRGLTPGATCRLLARARDGRVETAASWRVTYQRTLRVEGMTSVPSAELTELQVVDDHDRRLVTVAVPPAERKNR</sequence>
<feature type="transmembrane region" description="Helical" evidence="3">
    <location>
        <begin position="104"/>
        <end position="126"/>
    </location>
</feature>
<name>A0A927MXP6_9ACTN</name>
<evidence type="ECO:0000313" key="4">
    <source>
        <dbReference type="EMBL" id="MBE1606643.1"/>
    </source>
</evidence>
<keyword evidence="5" id="KW-1185">Reference proteome</keyword>
<dbReference type="InterPro" id="IPR041916">
    <property type="entry name" value="Anti_sigma_zinc_sf"/>
</dbReference>
<evidence type="ECO:0000256" key="1">
    <source>
        <dbReference type="ARBA" id="ARBA00023015"/>
    </source>
</evidence>